<gene>
    <name evidence="7" type="ORF">P9847_17710</name>
</gene>
<dbReference type="InterPro" id="IPR008979">
    <property type="entry name" value="Galactose-bd-like_sf"/>
</dbReference>
<dbReference type="PANTHER" id="PTHR42732:SF2">
    <property type="entry name" value="BETA-MANNOSIDASE"/>
    <property type="match status" value="1"/>
</dbReference>
<dbReference type="InterPro" id="IPR051913">
    <property type="entry name" value="GH2_Domain-Containing"/>
</dbReference>
<accession>A0ABU6PW98</accession>
<dbReference type="SUPFAM" id="SSF49785">
    <property type="entry name" value="Galactose-binding domain-like"/>
    <property type="match status" value="1"/>
</dbReference>
<dbReference type="Gene3D" id="2.60.120.260">
    <property type="entry name" value="Galactose-binding domain-like"/>
    <property type="match status" value="1"/>
</dbReference>
<dbReference type="InterPro" id="IPR036156">
    <property type="entry name" value="Beta-gal/glucu_dom_sf"/>
</dbReference>
<dbReference type="SUPFAM" id="SSF51445">
    <property type="entry name" value="(Trans)glycosidases"/>
    <property type="match status" value="1"/>
</dbReference>
<feature type="domain" description="Glycosyl hydrolases family 2 sugar binding" evidence="6">
    <location>
        <begin position="91"/>
        <end position="190"/>
    </location>
</feature>
<protein>
    <submittedName>
        <fullName evidence="7">Glycoside hydrolase family 2 TIM barrel-domain containing protein</fullName>
    </submittedName>
</protein>
<dbReference type="Gene3D" id="3.20.20.80">
    <property type="entry name" value="Glycosidases"/>
    <property type="match status" value="1"/>
</dbReference>
<keyword evidence="8" id="KW-1185">Reference proteome</keyword>
<feature type="domain" description="Glycoside hydrolase family 2 immunoglobulin-like beta-sandwich" evidence="4">
    <location>
        <begin position="248"/>
        <end position="293"/>
    </location>
</feature>
<dbReference type="GO" id="GO:0016787">
    <property type="term" value="F:hydrolase activity"/>
    <property type="evidence" value="ECO:0007669"/>
    <property type="project" value="UniProtKB-KW"/>
</dbReference>
<evidence type="ECO:0000256" key="3">
    <source>
        <dbReference type="ARBA" id="ARBA00023295"/>
    </source>
</evidence>
<dbReference type="InterPro" id="IPR006102">
    <property type="entry name" value="Ig-like_GH2"/>
</dbReference>
<dbReference type="InterPro" id="IPR006104">
    <property type="entry name" value="Glyco_hydro_2_N"/>
</dbReference>
<evidence type="ECO:0000313" key="7">
    <source>
        <dbReference type="EMBL" id="MED5019150.1"/>
    </source>
</evidence>
<evidence type="ECO:0000259" key="5">
    <source>
        <dbReference type="Pfam" id="PF02836"/>
    </source>
</evidence>
<dbReference type="Gene3D" id="2.60.40.10">
    <property type="entry name" value="Immunoglobulins"/>
    <property type="match status" value="1"/>
</dbReference>
<comment type="similarity">
    <text evidence="1">Belongs to the glycosyl hydrolase 2 family.</text>
</comment>
<evidence type="ECO:0000259" key="6">
    <source>
        <dbReference type="Pfam" id="PF02837"/>
    </source>
</evidence>
<dbReference type="RefSeq" id="WP_328279932.1">
    <property type="nucleotide sequence ID" value="NZ_JARTLD010000045.1"/>
</dbReference>
<dbReference type="InterPro" id="IPR017853">
    <property type="entry name" value="GH"/>
</dbReference>
<dbReference type="SUPFAM" id="SSF49303">
    <property type="entry name" value="beta-Galactosidase/glucuronidase domain"/>
    <property type="match status" value="1"/>
</dbReference>
<reference evidence="7 8" key="1">
    <citation type="submission" date="2023-03" db="EMBL/GenBank/DDBJ databases">
        <title>Bacillus Genome Sequencing.</title>
        <authorList>
            <person name="Dunlap C."/>
        </authorList>
    </citation>
    <scope>NUCLEOTIDE SEQUENCE [LARGE SCALE GENOMIC DNA]</scope>
    <source>
        <strain evidence="7 8">NRS-52</strain>
    </source>
</reference>
<dbReference type="Pfam" id="PF00703">
    <property type="entry name" value="Glyco_hydro_2"/>
    <property type="match status" value="1"/>
</dbReference>
<name>A0ABU6PW98_9BACL</name>
<dbReference type="Pfam" id="PF02836">
    <property type="entry name" value="Glyco_hydro_2_C"/>
    <property type="match status" value="1"/>
</dbReference>
<evidence type="ECO:0000259" key="4">
    <source>
        <dbReference type="Pfam" id="PF00703"/>
    </source>
</evidence>
<feature type="domain" description="Glycoside hydrolase family 2 catalytic" evidence="5">
    <location>
        <begin position="335"/>
        <end position="490"/>
    </location>
</feature>
<keyword evidence="3" id="KW-0326">Glycosidase</keyword>
<evidence type="ECO:0000256" key="2">
    <source>
        <dbReference type="ARBA" id="ARBA00022801"/>
    </source>
</evidence>
<proteinExistence type="inferred from homology"/>
<sequence length="604" mass="69179">MEEKQSRAWEPVQGKLMTRWARDVSPDNALPEYPRPQLVREQWMNLNGLWDYAIRPLEMEPAEYDGQILVPFPLESALSGVGKPLRPDQRLWYRRTFEVPEGWGGQRLLLHFGAVDWQSEVWINRQRAGGHTGGYCPFTLEITDLVNGGSNEIVVAVWDPTETYGQERGKQTLRPKGLFYTAVSGIWQTVWLEPVPQQGIRSLKLTPDMDRQELCIQIQANGEPADELIFEAAAYEKGIRIAYERCRTGEPLRLQIEHPRLWSPDDPFLYDLKVQLVLHGEPVDTVESYFGMRAFSVEKDGAGVPRLCLNHEPVFQHGILDQGYWPDGLYTAPTDEALAYDVMLTKKLGFNMTRKHIKVEPARWYYHCDRAGLIVWQDMINGGGGWNHLHHIILPNAFGAFKVKDDKYKVMGREDPANREQYKAELKEMVDALHNVPSIGMWVPFNEAWGQFDAAETAAWLTAYDPTRPVDHASGWHDQEVGDIKSVHIYFRKLRMPNRIKGRAVVISEYGGYSLLERGHVWQEGKEVGYKRCASREELQHAYGRLIREQLLPLVGKGVCAAVYTQLTDVETEINGLVTYDREVVKLDSGWITELHNELRSGSR</sequence>
<dbReference type="EMBL" id="JARTLD010000045">
    <property type="protein sequence ID" value="MED5019150.1"/>
    <property type="molecule type" value="Genomic_DNA"/>
</dbReference>
<dbReference type="InterPro" id="IPR013783">
    <property type="entry name" value="Ig-like_fold"/>
</dbReference>
<evidence type="ECO:0000313" key="8">
    <source>
        <dbReference type="Proteomes" id="UP001343257"/>
    </source>
</evidence>
<dbReference type="InterPro" id="IPR006103">
    <property type="entry name" value="Glyco_hydro_2_cat"/>
</dbReference>
<keyword evidence="2 7" id="KW-0378">Hydrolase</keyword>
<organism evidence="7 8">
    <name type="scientific">Paenibacillus chibensis</name>
    <dbReference type="NCBI Taxonomy" id="59846"/>
    <lineage>
        <taxon>Bacteria</taxon>
        <taxon>Bacillati</taxon>
        <taxon>Bacillota</taxon>
        <taxon>Bacilli</taxon>
        <taxon>Bacillales</taxon>
        <taxon>Paenibacillaceae</taxon>
        <taxon>Paenibacillus</taxon>
    </lineage>
</organism>
<evidence type="ECO:0000256" key="1">
    <source>
        <dbReference type="ARBA" id="ARBA00007401"/>
    </source>
</evidence>
<comment type="caution">
    <text evidence="7">The sequence shown here is derived from an EMBL/GenBank/DDBJ whole genome shotgun (WGS) entry which is preliminary data.</text>
</comment>
<dbReference type="PANTHER" id="PTHR42732">
    <property type="entry name" value="BETA-GALACTOSIDASE"/>
    <property type="match status" value="1"/>
</dbReference>
<dbReference type="Proteomes" id="UP001343257">
    <property type="component" value="Unassembled WGS sequence"/>
</dbReference>
<dbReference type="Pfam" id="PF02837">
    <property type="entry name" value="Glyco_hydro_2_N"/>
    <property type="match status" value="1"/>
</dbReference>